<dbReference type="OrthoDB" id="4956084at2"/>
<dbReference type="PANTHER" id="PTHR36455">
    <property type="match status" value="1"/>
</dbReference>
<dbReference type="Proteomes" id="UP000244910">
    <property type="component" value="Chromosome"/>
</dbReference>
<evidence type="ECO:0000313" key="1">
    <source>
        <dbReference type="EMBL" id="AWI03558.1"/>
    </source>
</evidence>
<dbReference type="Pfam" id="PF05717">
    <property type="entry name" value="TnpB_IS66"/>
    <property type="match status" value="1"/>
</dbReference>
<keyword evidence="3" id="KW-1185">Reference proteome</keyword>
<dbReference type="KEGG" id="cdrk:B9W14_03360"/>
<dbReference type="AlphaFoldDB" id="A0A2U8DXD5"/>
<reference evidence="2" key="1">
    <citation type="submission" date="2017-04" db="EMBL/GenBank/DDBJ databases">
        <authorList>
            <person name="Afonso C.L."/>
            <person name="Miller P.J."/>
            <person name="Scott M.A."/>
            <person name="Spackman E."/>
            <person name="Goraichik I."/>
            <person name="Dimitrov K.M."/>
            <person name="Suarez D.L."/>
            <person name="Swayne D.E."/>
        </authorList>
    </citation>
    <scope>NUCLEOTIDE SEQUENCE [LARGE SCALE GENOMIC DNA]</scope>
    <source>
        <strain evidence="2">SL1</strain>
    </source>
</reference>
<dbReference type="NCBIfam" id="NF033819">
    <property type="entry name" value="IS66_TnpB"/>
    <property type="match status" value="1"/>
</dbReference>
<proteinExistence type="predicted"/>
<dbReference type="InterPro" id="IPR008878">
    <property type="entry name" value="Transposase_IS66_Orf2"/>
</dbReference>
<evidence type="ECO:0008006" key="4">
    <source>
        <dbReference type="Google" id="ProtNLM"/>
    </source>
</evidence>
<dbReference type="RefSeq" id="WP_032079727.1">
    <property type="nucleotide sequence ID" value="NZ_CP020953.1"/>
</dbReference>
<gene>
    <name evidence="1" type="ORF">B9W14_03360</name>
    <name evidence="2" type="ORF">B9W14_20175</name>
</gene>
<name>A0A2U8DXD5_9CLOT</name>
<organism evidence="2 3">
    <name type="scientific">Clostridium drakei</name>
    <dbReference type="NCBI Taxonomy" id="332101"/>
    <lineage>
        <taxon>Bacteria</taxon>
        <taxon>Bacillati</taxon>
        <taxon>Bacillota</taxon>
        <taxon>Clostridia</taxon>
        <taxon>Eubacteriales</taxon>
        <taxon>Clostridiaceae</taxon>
        <taxon>Clostridium</taxon>
    </lineage>
</organism>
<reference evidence="3" key="2">
    <citation type="submission" date="2017-04" db="EMBL/GenBank/DDBJ databases">
        <authorList>
            <person name="Song Y."/>
            <person name="Cho B.-K."/>
        </authorList>
    </citation>
    <scope>NUCLEOTIDE SEQUENCE [LARGE SCALE GENOMIC DNA]</scope>
    <source>
        <strain evidence="3">SL1</strain>
    </source>
</reference>
<protein>
    <recommendedName>
        <fullName evidence="4">Transposase</fullName>
    </recommendedName>
</protein>
<sequence length="123" mass="14289">MMRHIADDAEHIYLALGATDFRKQQNGLAALISLKFKLDPYCGKSVFLFCNKKHSSLRALRWDTNGFILVTKFLSDEMKFQWPKNQGEVRAITKRQLEWLLEGLQVDQKKAHKESIDTEGMIF</sequence>
<dbReference type="EMBL" id="CP020953">
    <property type="protein sequence ID" value="AWI06712.1"/>
    <property type="molecule type" value="Genomic_DNA"/>
</dbReference>
<evidence type="ECO:0000313" key="3">
    <source>
        <dbReference type="Proteomes" id="UP000244910"/>
    </source>
</evidence>
<evidence type="ECO:0000313" key="2">
    <source>
        <dbReference type="EMBL" id="AWI06712.1"/>
    </source>
</evidence>
<dbReference type="PANTHER" id="PTHR36455:SF1">
    <property type="entry name" value="BLR8292 PROTEIN"/>
    <property type="match status" value="1"/>
</dbReference>
<accession>A0A2U8DXD5</accession>
<dbReference type="EMBL" id="CP020953">
    <property type="protein sequence ID" value="AWI03558.1"/>
    <property type="molecule type" value="Genomic_DNA"/>
</dbReference>
<dbReference type="KEGG" id="cdrk:B9W14_20175"/>